<comment type="caution">
    <text evidence="2">The sequence shown here is derived from an EMBL/GenBank/DDBJ whole genome shotgun (WGS) entry which is preliminary data.</text>
</comment>
<protein>
    <submittedName>
        <fullName evidence="2">Uncharacterized protein</fullName>
    </submittedName>
</protein>
<dbReference type="EMBL" id="BQNB010008792">
    <property type="protein sequence ID" value="GJS54370.1"/>
    <property type="molecule type" value="Genomic_DNA"/>
</dbReference>
<keyword evidence="1" id="KW-0175">Coiled coil</keyword>
<evidence type="ECO:0000313" key="2">
    <source>
        <dbReference type="EMBL" id="GJS54370.1"/>
    </source>
</evidence>
<dbReference type="Proteomes" id="UP001151760">
    <property type="component" value="Unassembled WGS sequence"/>
</dbReference>
<evidence type="ECO:0000256" key="1">
    <source>
        <dbReference type="SAM" id="Coils"/>
    </source>
</evidence>
<gene>
    <name evidence="2" type="ORF">Tco_0627732</name>
</gene>
<sequence length="101" mass="11803">MKEVFNQMEAGVDQNTVDKKCDEIKRKNLLIENDNLIVECLSKDVFYTTTNSMLIVFKFSDMHDAYSVAQKRIAELEAENSNLTQKIQKDDHDEMIKHFQT</sequence>
<accession>A0ABQ4WNC3</accession>
<evidence type="ECO:0000313" key="3">
    <source>
        <dbReference type="Proteomes" id="UP001151760"/>
    </source>
</evidence>
<name>A0ABQ4WNC3_9ASTR</name>
<reference evidence="2" key="2">
    <citation type="submission" date="2022-01" db="EMBL/GenBank/DDBJ databases">
        <authorList>
            <person name="Yamashiro T."/>
            <person name="Shiraishi A."/>
            <person name="Satake H."/>
            <person name="Nakayama K."/>
        </authorList>
    </citation>
    <scope>NUCLEOTIDE SEQUENCE</scope>
</reference>
<reference evidence="2" key="1">
    <citation type="journal article" date="2022" name="Int. J. Mol. Sci.">
        <title>Draft Genome of Tanacetum Coccineum: Genomic Comparison of Closely Related Tanacetum-Family Plants.</title>
        <authorList>
            <person name="Yamashiro T."/>
            <person name="Shiraishi A."/>
            <person name="Nakayama K."/>
            <person name="Satake H."/>
        </authorList>
    </citation>
    <scope>NUCLEOTIDE SEQUENCE</scope>
</reference>
<keyword evidence="3" id="KW-1185">Reference proteome</keyword>
<proteinExistence type="predicted"/>
<feature type="coiled-coil region" evidence="1">
    <location>
        <begin position="66"/>
        <end position="93"/>
    </location>
</feature>
<organism evidence="2 3">
    <name type="scientific">Tanacetum coccineum</name>
    <dbReference type="NCBI Taxonomy" id="301880"/>
    <lineage>
        <taxon>Eukaryota</taxon>
        <taxon>Viridiplantae</taxon>
        <taxon>Streptophyta</taxon>
        <taxon>Embryophyta</taxon>
        <taxon>Tracheophyta</taxon>
        <taxon>Spermatophyta</taxon>
        <taxon>Magnoliopsida</taxon>
        <taxon>eudicotyledons</taxon>
        <taxon>Gunneridae</taxon>
        <taxon>Pentapetalae</taxon>
        <taxon>asterids</taxon>
        <taxon>campanulids</taxon>
        <taxon>Asterales</taxon>
        <taxon>Asteraceae</taxon>
        <taxon>Asteroideae</taxon>
        <taxon>Anthemideae</taxon>
        <taxon>Anthemidinae</taxon>
        <taxon>Tanacetum</taxon>
    </lineage>
</organism>